<dbReference type="PANTHER" id="PTHR30373">
    <property type="entry name" value="UPF0603 PROTEIN YGCG"/>
    <property type="match status" value="1"/>
</dbReference>
<feature type="domain" description="TPM" evidence="2">
    <location>
        <begin position="55"/>
        <end position="173"/>
    </location>
</feature>
<feature type="transmembrane region" description="Helical" evidence="1">
    <location>
        <begin position="192"/>
        <end position="210"/>
    </location>
</feature>
<dbReference type="PANTHER" id="PTHR30373:SF2">
    <property type="entry name" value="UPF0603 PROTEIN YGCG"/>
    <property type="match status" value="1"/>
</dbReference>
<comment type="caution">
    <text evidence="3">The sequence shown here is derived from an EMBL/GenBank/DDBJ whole genome shotgun (WGS) entry which is preliminary data.</text>
</comment>
<evidence type="ECO:0000313" key="4">
    <source>
        <dbReference type="Proteomes" id="UP000837932"/>
    </source>
</evidence>
<dbReference type="Proteomes" id="UP000837932">
    <property type="component" value="Unassembled WGS sequence"/>
</dbReference>
<keyword evidence="1" id="KW-0472">Membrane</keyword>
<protein>
    <recommendedName>
        <fullName evidence="2">TPM domain-containing protein</fullName>
    </recommendedName>
</protein>
<evidence type="ECO:0000313" key="3">
    <source>
        <dbReference type="EMBL" id="CAH0996612.1"/>
    </source>
</evidence>
<sequence>MSEPSFAQIFNYRLSNLQMFKRLFIFLFLFQSFAFAQEIPQKPNPPRFVNDLVGGLLNQGEINQLEQKLKAYNDSTSTQVVIVIVKSVQPYDISEYAIKLGRDWGVGQKGKNNGIVLLWAPGDRKIFIATGYGTEGGLTDAYSKRIIEQIIKPNFKQLKYYQGLDEATNSIIKYLSGEFDADPASEGDAGDVIFAIIFFLIIIAIIIYMFRKGGSSGGSRGGGFVPYTTYTGWGSSSGGWSGGGSSGGGGGFDFGGGSFGGGGAGGDY</sequence>
<dbReference type="Pfam" id="PF04536">
    <property type="entry name" value="TPM_phosphatase"/>
    <property type="match status" value="1"/>
</dbReference>
<reference evidence="3" key="1">
    <citation type="submission" date="2021-12" db="EMBL/GenBank/DDBJ databases">
        <authorList>
            <person name="Rodrigo-Torres L."/>
            <person name="Arahal R. D."/>
            <person name="Lucena T."/>
        </authorList>
    </citation>
    <scope>NUCLEOTIDE SEQUENCE</scope>
    <source>
        <strain evidence="3">CECT 8858</strain>
    </source>
</reference>
<keyword evidence="1" id="KW-1133">Transmembrane helix</keyword>
<evidence type="ECO:0000256" key="1">
    <source>
        <dbReference type="SAM" id="Phobius"/>
    </source>
</evidence>
<dbReference type="EMBL" id="CAKLPY010000002">
    <property type="protein sequence ID" value="CAH0996612.1"/>
    <property type="molecule type" value="Genomic_DNA"/>
</dbReference>
<gene>
    <name evidence="3" type="ORF">EMA8858_02744</name>
</gene>
<keyword evidence="1" id="KW-0812">Transmembrane</keyword>
<organism evidence="3 4">
    <name type="scientific">Emticicia aquatica</name>
    <dbReference type="NCBI Taxonomy" id="1681835"/>
    <lineage>
        <taxon>Bacteria</taxon>
        <taxon>Pseudomonadati</taxon>
        <taxon>Bacteroidota</taxon>
        <taxon>Cytophagia</taxon>
        <taxon>Cytophagales</taxon>
        <taxon>Leadbetterellaceae</taxon>
        <taxon>Emticicia</taxon>
    </lineage>
</organism>
<evidence type="ECO:0000259" key="2">
    <source>
        <dbReference type="Pfam" id="PF04536"/>
    </source>
</evidence>
<dbReference type="Gene3D" id="3.10.310.50">
    <property type="match status" value="1"/>
</dbReference>
<accession>A0ABM9ARW2</accession>
<dbReference type="InterPro" id="IPR007621">
    <property type="entry name" value="TPM_dom"/>
</dbReference>
<name>A0ABM9ARW2_9BACT</name>
<proteinExistence type="predicted"/>
<keyword evidence="4" id="KW-1185">Reference proteome</keyword>